<keyword evidence="8" id="KW-1185">Reference proteome</keyword>
<gene>
    <name evidence="7" type="ORF">ThidrDRAFT_0438</name>
</gene>
<evidence type="ECO:0000256" key="4">
    <source>
        <dbReference type="ARBA" id="ARBA00022989"/>
    </source>
</evidence>
<dbReference type="AlphaFoldDB" id="G2DWP9"/>
<feature type="transmembrane region" description="Helical" evidence="6">
    <location>
        <begin position="745"/>
        <end position="769"/>
    </location>
</feature>
<feature type="transmembrane region" description="Helical" evidence="6">
    <location>
        <begin position="406"/>
        <end position="423"/>
    </location>
</feature>
<name>G2DWP9_9GAMM</name>
<feature type="transmembrane region" description="Helical" evidence="6">
    <location>
        <begin position="443"/>
        <end position="460"/>
    </location>
</feature>
<dbReference type="InterPro" id="IPR001182">
    <property type="entry name" value="FtsW/RodA"/>
</dbReference>
<dbReference type="GO" id="GO:0008360">
    <property type="term" value="P:regulation of cell shape"/>
    <property type="evidence" value="ECO:0007669"/>
    <property type="project" value="UniProtKB-KW"/>
</dbReference>
<dbReference type="PANTHER" id="PTHR30474">
    <property type="entry name" value="CELL CYCLE PROTEIN"/>
    <property type="match status" value="1"/>
</dbReference>
<keyword evidence="5 6" id="KW-0472">Membrane</keyword>
<feature type="transmembrane region" description="Helical" evidence="6">
    <location>
        <begin position="516"/>
        <end position="533"/>
    </location>
</feature>
<dbReference type="GO" id="GO:0032153">
    <property type="term" value="C:cell division site"/>
    <property type="evidence" value="ECO:0007669"/>
    <property type="project" value="TreeGrafter"/>
</dbReference>
<dbReference type="OrthoDB" id="6267421at2"/>
<evidence type="ECO:0000256" key="6">
    <source>
        <dbReference type="SAM" id="Phobius"/>
    </source>
</evidence>
<evidence type="ECO:0000313" key="8">
    <source>
        <dbReference type="Proteomes" id="UP000004200"/>
    </source>
</evidence>
<proteinExistence type="predicted"/>
<dbReference type="EMBL" id="AFWT01000002">
    <property type="protein sequence ID" value="EGV33749.1"/>
    <property type="molecule type" value="Genomic_DNA"/>
</dbReference>
<keyword evidence="2 6" id="KW-0812">Transmembrane</keyword>
<dbReference type="Pfam" id="PF01098">
    <property type="entry name" value="FTSW_RODA_SPOVE"/>
    <property type="match status" value="1"/>
</dbReference>
<dbReference type="STRING" id="765913.ThidrDRAFT_0438"/>
<dbReference type="eggNOG" id="ENOG502ZMZR">
    <property type="taxonomic scope" value="Bacteria"/>
</dbReference>
<dbReference type="Proteomes" id="UP000004200">
    <property type="component" value="Unassembled WGS sequence"/>
</dbReference>
<comment type="subcellular location">
    <subcellularLocation>
        <location evidence="1">Membrane</location>
        <topology evidence="1">Multi-pass membrane protein</topology>
    </subcellularLocation>
</comment>
<feature type="transmembrane region" description="Helical" evidence="6">
    <location>
        <begin position="351"/>
        <end position="373"/>
    </location>
</feature>
<feature type="transmembrane region" description="Helical" evidence="6">
    <location>
        <begin position="379"/>
        <end position="399"/>
    </location>
</feature>
<feature type="transmembrane region" description="Helical" evidence="6">
    <location>
        <begin position="321"/>
        <end position="339"/>
    </location>
</feature>
<comment type="caution">
    <text evidence="7">The sequence shown here is derived from an EMBL/GenBank/DDBJ whole genome shotgun (WGS) entry which is preliminary data.</text>
</comment>
<organism evidence="7 8">
    <name type="scientific">Thiorhodococcus drewsii AZ1</name>
    <dbReference type="NCBI Taxonomy" id="765913"/>
    <lineage>
        <taxon>Bacteria</taxon>
        <taxon>Pseudomonadati</taxon>
        <taxon>Pseudomonadota</taxon>
        <taxon>Gammaproteobacteria</taxon>
        <taxon>Chromatiales</taxon>
        <taxon>Chromatiaceae</taxon>
        <taxon>Thiorhodococcus</taxon>
    </lineage>
</organism>
<protein>
    <submittedName>
        <fullName evidence="7">Uncharacterized protein</fullName>
    </submittedName>
</protein>
<accession>G2DWP9</accession>
<sequence length="821" mass="89458">MHQDRSLGPFSLAVLLLLGYGYAAWLLLAHAPSGSVVAQVTIALGSDESPLILGRKELGQRPGSDSAVLDHLRVRHDASGWWVANVSDRRRVDAPTSMHPTRYLRRWSLAPGDRLSLDGRVIEVTEVQADRLILSAPSGRARWEAGTLFQELEPFSGCPDEGGDWWMHRVRPTAELALFSIGGQVPCSTRWSLPGLPAKGVRVLWSEGRFWLAPGTAEVRFSRAGEPQWRGFGDLEWRLDDPVEPAQRLVLGRTSYRLTWTDAGSDGSALTLVPTRGTDVWPEERGVTRLVSRDERVSPDWRPYAPTAAMPSMTEWMVGHWPWGCAALVLALVAGVLELRRPRPYGQIPLGVRLTASVPAPLFGILALATAWTGLVSPAWLLMSIGLGWGLATLLLGLGGRLAGPVGWLWSAALGLVLVGALVQGQLGLGGDDTRWLLIAQDHWRLLALMGWLIVPLTLVRRETFERLATQLTDPEASAAWRRARLSLLSGAVLVLLAQGLFGREEGLAGVQPVEGVKILTALLLAYVARRLWARRVGLVTYHRVAPLRSSLELTGIALFFLTFALALLWAVHDMSPALLLLMLVLPGMWLVAPHPLGVPSQGARWTRVGIVVAIILGLGLLFWIYADPDMLPRWFPQYARLMAWAQPERFPESGYQVRLALDLAAEGGRMGPVTGPFGWNGAVMGLPVVQNDFIGAFVLNRAGSVGGILVLLLQLLFAGSLFALSERLSAWGRRQDVAQQGLGVFLSFALFALAWLFVAHALIAWGNVLGLLPVMGQPMTFIASGNSHLLLFALPLLLIGLASGWMMVGADNRSSRFGEP</sequence>
<keyword evidence="3" id="KW-0133">Cell shape</keyword>
<dbReference type="GO" id="GO:0015648">
    <property type="term" value="F:lipid-linked peptidoglycan transporter activity"/>
    <property type="evidence" value="ECO:0007669"/>
    <property type="project" value="TreeGrafter"/>
</dbReference>
<evidence type="ECO:0000256" key="5">
    <source>
        <dbReference type="ARBA" id="ARBA00023136"/>
    </source>
</evidence>
<feature type="transmembrane region" description="Helical" evidence="6">
    <location>
        <begin position="486"/>
        <end position="504"/>
    </location>
</feature>
<evidence type="ECO:0000313" key="7">
    <source>
        <dbReference type="EMBL" id="EGV33749.1"/>
    </source>
</evidence>
<feature type="transmembrane region" description="Helical" evidence="6">
    <location>
        <begin position="609"/>
        <end position="627"/>
    </location>
</feature>
<feature type="transmembrane region" description="Helical" evidence="6">
    <location>
        <begin position="578"/>
        <end position="597"/>
    </location>
</feature>
<feature type="transmembrane region" description="Helical" evidence="6">
    <location>
        <begin position="554"/>
        <end position="572"/>
    </location>
</feature>
<evidence type="ECO:0000256" key="2">
    <source>
        <dbReference type="ARBA" id="ARBA00022692"/>
    </source>
</evidence>
<keyword evidence="4 6" id="KW-1133">Transmembrane helix</keyword>
<dbReference type="GO" id="GO:0005886">
    <property type="term" value="C:plasma membrane"/>
    <property type="evidence" value="ECO:0007669"/>
    <property type="project" value="TreeGrafter"/>
</dbReference>
<dbReference type="GO" id="GO:0051301">
    <property type="term" value="P:cell division"/>
    <property type="evidence" value="ECO:0007669"/>
    <property type="project" value="InterPro"/>
</dbReference>
<feature type="transmembrane region" description="Helical" evidence="6">
    <location>
        <begin position="706"/>
        <end position="725"/>
    </location>
</feature>
<reference evidence="7 8" key="1">
    <citation type="submission" date="2011-06" db="EMBL/GenBank/DDBJ databases">
        <title>The draft genome of Thiorhodococcus drewsii AZ1.</title>
        <authorList>
            <consortium name="US DOE Joint Genome Institute (JGI-PGF)"/>
            <person name="Lucas S."/>
            <person name="Han J."/>
            <person name="Lapidus A."/>
            <person name="Cheng J.-F."/>
            <person name="Goodwin L."/>
            <person name="Pitluck S."/>
            <person name="Peters L."/>
            <person name="Land M.L."/>
            <person name="Hauser L."/>
            <person name="Vogl K."/>
            <person name="Liu Z."/>
            <person name="Imhoff J."/>
            <person name="Thiel V."/>
            <person name="Frigaard N.-U."/>
            <person name="Bryant D.A."/>
            <person name="Woyke T.J."/>
        </authorList>
    </citation>
    <scope>NUCLEOTIDE SEQUENCE [LARGE SCALE GENOMIC DNA]</scope>
    <source>
        <strain evidence="7 8">AZ1</strain>
    </source>
</reference>
<evidence type="ECO:0000256" key="3">
    <source>
        <dbReference type="ARBA" id="ARBA00022960"/>
    </source>
</evidence>
<dbReference type="RefSeq" id="WP_007039154.1">
    <property type="nucleotide sequence ID" value="NZ_AFWT01000002.1"/>
</dbReference>
<evidence type="ECO:0000256" key="1">
    <source>
        <dbReference type="ARBA" id="ARBA00004141"/>
    </source>
</evidence>
<feature type="transmembrane region" description="Helical" evidence="6">
    <location>
        <begin position="789"/>
        <end position="809"/>
    </location>
</feature>